<dbReference type="GO" id="GO:0071013">
    <property type="term" value="C:catalytic step 2 spliceosome"/>
    <property type="evidence" value="ECO:0000318"/>
    <property type="project" value="GO_Central"/>
</dbReference>
<dbReference type="SMART" id="SM00543">
    <property type="entry name" value="MIF4G"/>
    <property type="match status" value="1"/>
</dbReference>
<feature type="compositionally biased region" description="Basic and acidic residues" evidence="1">
    <location>
        <begin position="232"/>
        <end position="254"/>
    </location>
</feature>
<feature type="region of interest" description="Disordered" evidence="1">
    <location>
        <begin position="217"/>
        <end position="254"/>
    </location>
</feature>
<evidence type="ECO:0000313" key="3">
    <source>
        <dbReference type="EMBL" id="KAJ0223965.1"/>
    </source>
</evidence>
<comment type="caution">
    <text evidence="3">The sequence shown here is derived from an EMBL/GenBank/DDBJ whole genome shotgun (WGS) entry which is preliminary data.</text>
</comment>
<accession>A0A9R1WJT0</accession>
<dbReference type="GO" id="GO:0000398">
    <property type="term" value="P:mRNA splicing, via spliceosome"/>
    <property type="evidence" value="ECO:0000318"/>
    <property type="project" value="GO_Central"/>
</dbReference>
<dbReference type="InterPro" id="IPR003890">
    <property type="entry name" value="MIF4G-like_typ-3"/>
</dbReference>
<dbReference type="InterPro" id="IPR050781">
    <property type="entry name" value="CWC22_splicing_factor"/>
</dbReference>
<evidence type="ECO:0000256" key="1">
    <source>
        <dbReference type="SAM" id="MobiDB-lite"/>
    </source>
</evidence>
<name>A0A9R1WJT0_LACSA</name>
<gene>
    <name evidence="3" type="ORF">LSAT_V11C200080880</name>
</gene>
<proteinExistence type="predicted"/>
<evidence type="ECO:0000313" key="4">
    <source>
        <dbReference type="Proteomes" id="UP000235145"/>
    </source>
</evidence>
<dbReference type="Gene3D" id="1.25.40.180">
    <property type="match status" value="1"/>
</dbReference>
<organism evidence="3 4">
    <name type="scientific">Lactuca sativa</name>
    <name type="common">Garden lettuce</name>
    <dbReference type="NCBI Taxonomy" id="4236"/>
    <lineage>
        <taxon>Eukaryota</taxon>
        <taxon>Viridiplantae</taxon>
        <taxon>Streptophyta</taxon>
        <taxon>Embryophyta</taxon>
        <taxon>Tracheophyta</taxon>
        <taxon>Spermatophyta</taxon>
        <taxon>Magnoliopsida</taxon>
        <taxon>eudicotyledons</taxon>
        <taxon>Gunneridae</taxon>
        <taxon>Pentapetalae</taxon>
        <taxon>asterids</taxon>
        <taxon>campanulids</taxon>
        <taxon>Asterales</taxon>
        <taxon>Asteraceae</taxon>
        <taxon>Cichorioideae</taxon>
        <taxon>Cichorieae</taxon>
        <taxon>Lactucinae</taxon>
        <taxon>Lactuca</taxon>
    </lineage>
</organism>
<dbReference type="AlphaFoldDB" id="A0A9R1WJT0"/>
<reference evidence="3 4" key="1">
    <citation type="journal article" date="2017" name="Nat. Commun.">
        <title>Genome assembly with in vitro proximity ligation data and whole-genome triplication in lettuce.</title>
        <authorList>
            <person name="Reyes-Chin-Wo S."/>
            <person name="Wang Z."/>
            <person name="Yang X."/>
            <person name="Kozik A."/>
            <person name="Arikit S."/>
            <person name="Song C."/>
            <person name="Xia L."/>
            <person name="Froenicke L."/>
            <person name="Lavelle D.O."/>
            <person name="Truco M.J."/>
            <person name="Xia R."/>
            <person name="Zhu S."/>
            <person name="Xu C."/>
            <person name="Xu H."/>
            <person name="Xu X."/>
            <person name="Cox K."/>
            <person name="Korf I."/>
            <person name="Meyers B.C."/>
            <person name="Michelmore R.W."/>
        </authorList>
    </citation>
    <scope>NUCLEOTIDE SEQUENCE [LARGE SCALE GENOMIC DNA]</scope>
    <source>
        <strain evidence="4">cv. Salinas</strain>
        <tissue evidence="3">Seedlings</tissue>
    </source>
</reference>
<dbReference type="EMBL" id="NBSK02000002">
    <property type="protein sequence ID" value="KAJ0223965.1"/>
    <property type="molecule type" value="Genomic_DNA"/>
</dbReference>
<sequence length="254" mass="29286">MMSEFQDKSSMEYQRMTWDALRKSINGLMNKVNATNIKYIIPELFAENLIRGRGLFFRSCMKSHSASPVFTDVFAALVAVINTKFLEVGDLLLKRILLQLQRAYKRNDKVVHELIALELLTILLENPTDDSVEVVIGFVTECGSILRDLSPKAFHGDIDKRVQFLIEGLFALRTCHPSIRPELDLIEVEDQLTHKVSLLDEIDPEIALDLKRSILRDESSSEDEEYSDDVSSEEKNEEQMRRKEFERVFEEVNT</sequence>
<feature type="domain" description="MIF4G" evidence="2">
    <location>
        <begin position="22"/>
        <end position="176"/>
    </location>
</feature>
<dbReference type="PANTHER" id="PTHR18034">
    <property type="entry name" value="CELL CYCLE CONTROL PROTEIN CWF22-RELATED"/>
    <property type="match status" value="1"/>
</dbReference>
<dbReference type="Proteomes" id="UP000235145">
    <property type="component" value="Unassembled WGS sequence"/>
</dbReference>
<dbReference type="GO" id="GO:0003723">
    <property type="term" value="F:RNA binding"/>
    <property type="evidence" value="ECO:0000318"/>
    <property type="project" value="GO_Central"/>
</dbReference>
<keyword evidence="4" id="KW-1185">Reference proteome</keyword>
<dbReference type="PANTHER" id="PTHR18034:SF3">
    <property type="entry name" value="PRE-MRNA-SPLICING FACTOR CWC22 HOMOLOG"/>
    <property type="match status" value="1"/>
</dbReference>
<dbReference type="SUPFAM" id="SSF48371">
    <property type="entry name" value="ARM repeat"/>
    <property type="match status" value="1"/>
</dbReference>
<feature type="compositionally biased region" description="Acidic residues" evidence="1">
    <location>
        <begin position="220"/>
        <end position="231"/>
    </location>
</feature>
<protein>
    <recommendedName>
        <fullName evidence="2">MIF4G domain-containing protein</fullName>
    </recommendedName>
</protein>
<evidence type="ECO:0000259" key="2">
    <source>
        <dbReference type="SMART" id="SM00543"/>
    </source>
</evidence>
<dbReference type="InterPro" id="IPR016024">
    <property type="entry name" value="ARM-type_fold"/>
</dbReference>